<keyword evidence="6" id="KW-1185">Reference proteome</keyword>
<dbReference type="PANTHER" id="PTHR24171">
    <property type="entry name" value="ANKYRIN REPEAT DOMAIN-CONTAINING PROTEIN 39-RELATED"/>
    <property type="match status" value="1"/>
</dbReference>
<feature type="repeat" description="ANK" evidence="3">
    <location>
        <begin position="744"/>
        <end position="776"/>
    </location>
</feature>
<evidence type="ECO:0000256" key="4">
    <source>
        <dbReference type="SAM" id="MobiDB-lite"/>
    </source>
</evidence>
<name>A0ABR3Y4N0_9PEZI</name>
<dbReference type="EMBL" id="JAWRVE010000002">
    <property type="protein sequence ID" value="KAL1883246.1"/>
    <property type="molecule type" value="Genomic_DNA"/>
</dbReference>
<dbReference type="InterPro" id="IPR036770">
    <property type="entry name" value="Ankyrin_rpt-contain_sf"/>
</dbReference>
<dbReference type="PANTHER" id="PTHR24171:SF9">
    <property type="entry name" value="ANKYRIN REPEAT DOMAIN-CONTAINING PROTEIN 39"/>
    <property type="match status" value="1"/>
</dbReference>
<organism evidence="5 6">
    <name type="scientific">Diaporthe australafricana</name>
    <dbReference type="NCBI Taxonomy" id="127596"/>
    <lineage>
        <taxon>Eukaryota</taxon>
        <taxon>Fungi</taxon>
        <taxon>Dikarya</taxon>
        <taxon>Ascomycota</taxon>
        <taxon>Pezizomycotina</taxon>
        <taxon>Sordariomycetes</taxon>
        <taxon>Sordariomycetidae</taxon>
        <taxon>Diaporthales</taxon>
        <taxon>Diaporthaceae</taxon>
        <taxon>Diaporthe</taxon>
    </lineage>
</organism>
<dbReference type="Gene3D" id="1.25.40.20">
    <property type="entry name" value="Ankyrin repeat-containing domain"/>
    <property type="match status" value="4"/>
</dbReference>
<evidence type="ECO:0000256" key="1">
    <source>
        <dbReference type="ARBA" id="ARBA00022737"/>
    </source>
</evidence>
<proteinExistence type="predicted"/>
<feature type="repeat" description="ANK" evidence="3">
    <location>
        <begin position="540"/>
        <end position="572"/>
    </location>
</feature>
<dbReference type="Proteomes" id="UP001583177">
    <property type="component" value="Unassembled WGS sequence"/>
</dbReference>
<feature type="repeat" description="ANK" evidence="3">
    <location>
        <begin position="777"/>
        <end position="809"/>
    </location>
</feature>
<keyword evidence="1" id="KW-0677">Repeat</keyword>
<dbReference type="Pfam" id="PF00023">
    <property type="entry name" value="Ank"/>
    <property type="match status" value="3"/>
</dbReference>
<feature type="repeat" description="ANK" evidence="3">
    <location>
        <begin position="711"/>
        <end position="743"/>
    </location>
</feature>
<evidence type="ECO:0000256" key="2">
    <source>
        <dbReference type="ARBA" id="ARBA00023043"/>
    </source>
</evidence>
<feature type="compositionally biased region" description="Basic and acidic residues" evidence="4">
    <location>
        <begin position="355"/>
        <end position="370"/>
    </location>
</feature>
<dbReference type="PRINTS" id="PR01415">
    <property type="entry name" value="ANKYRIN"/>
</dbReference>
<dbReference type="Pfam" id="PF12796">
    <property type="entry name" value="Ank_2"/>
    <property type="match status" value="2"/>
</dbReference>
<gene>
    <name evidence="5" type="ORF">Daus18300_000304</name>
</gene>
<dbReference type="SUPFAM" id="SSF48403">
    <property type="entry name" value="Ankyrin repeat"/>
    <property type="match status" value="1"/>
</dbReference>
<keyword evidence="2 3" id="KW-0040">ANK repeat</keyword>
<dbReference type="PROSITE" id="PS50088">
    <property type="entry name" value="ANK_REPEAT"/>
    <property type="match status" value="8"/>
</dbReference>
<evidence type="ECO:0000313" key="5">
    <source>
        <dbReference type="EMBL" id="KAL1883246.1"/>
    </source>
</evidence>
<dbReference type="PROSITE" id="PS50297">
    <property type="entry name" value="ANK_REP_REGION"/>
    <property type="match status" value="7"/>
</dbReference>
<evidence type="ECO:0008006" key="7">
    <source>
        <dbReference type="Google" id="ProtNLM"/>
    </source>
</evidence>
<feature type="repeat" description="ANK" evidence="3">
    <location>
        <begin position="678"/>
        <end position="710"/>
    </location>
</feature>
<feature type="region of interest" description="Disordered" evidence="4">
    <location>
        <begin position="346"/>
        <end position="370"/>
    </location>
</feature>
<reference evidence="5 6" key="1">
    <citation type="journal article" date="2024" name="IMA Fungus">
        <title>IMA Genome - F19 : A genome assembly and annotation guide to empower mycologists, including annotated draft genome sequences of Ceratocystis pirilliformis, Diaporthe australafricana, Fusarium ophioides, Paecilomyces lecythidis, and Sporothrix stenoceras.</title>
        <authorList>
            <person name="Aylward J."/>
            <person name="Wilson A.M."/>
            <person name="Visagie C.M."/>
            <person name="Spraker J."/>
            <person name="Barnes I."/>
            <person name="Buitendag C."/>
            <person name="Ceriani C."/>
            <person name="Del Mar Angel L."/>
            <person name="du Plessis D."/>
            <person name="Fuchs T."/>
            <person name="Gasser K."/>
            <person name="Kramer D."/>
            <person name="Li W."/>
            <person name="Munsamy K."/>
            <person name="Piso A."/>
            <person name="Price J.L."/>
            <person name="Sonnekus B."/>
            <person name="Thomas C."/>
            <person name="van der Nest A."/>
            <person name="van Dijk A."/>
            <person name="van Heerden A."/>
            <person name="van Vuuren N."/>
            <person name="Yilmaz N."/>
            <person name="Duong T.A."/>
            <person name="van der Merwe N.A."/>
            <person name="Wingfield M.J."/>
            <person name="Wingfield B.D."/>
        </authorList>
    </citation>
    <scope>NUCLEOTIDE SEQUENCE [LARGE SCALE GENOMIC DNA]</scope>
    <source>
        <strain evidence="5 6">CMW 18300</strain>
    </source>
</reference>
<comment type="caution">
    <text evidence="5">The sequence shown here is derived from an EMBL/GenBank/DDBJ whole genome shotgun (WGS) entry which is preliminary data.</text>
</comment>
<dbReference type="SMART" id="SM00248">
    <property type="entry name" value="ANK"/>
    <property type="match status" value="11"/>
</dbReference>
<protein>
    <recommendedName>
        <fullName evidence="7">Ankyrin repeat protein</fullName>
    </recommendedName>
</protein>
<accession>A0ABR3Y4N0</accession>
<dbReference type="InterPro" id="IPR002110">
    <property type="entry name" value="Ankyrin_rpt"/>
</dbReference>
<feature type="repeat" description="ANK" evidence="3">
    <location>
        <begin position="474"/>
        <end position="506"/>
    </location>
</feature>
<sequence length="840" mass="94516">MNTLDSSFSKKFSSKESFSWCLQARYAGSGSQPVHFRLRRQGGKWKAYADEIDAALSLWLSSVDDEISHRYLQGYRNSESIQRPSNERKKEDDAWLRSKGSLAKQNLRLLGPHTAALLRDLRWWIPRDSMNVFQVREVMEGVLGVDGHRVVGLGRQEYGHAEFRHEREDLDLAEEVLSKGGSTVLLAAESYQSLKVLYAQDMYSAFMRAAAKEMGRPLPGSSEEIRSSGGTNDSSWQDFTLRNIVLSKMVQAVHDTGLGSMEQIYLSIVPPLSAQDSLPEVSAVFDLALQRAKRYEHLHHWREAGDTFLWLFRSMKTFPRESSIVARAPAILMAYLMTISEMKETQQKATQQKETQQKETRQKETRQQRIQDEDWNIKGLEDLELDLRKEFETVEDWIRSSLKSLYEECDPQELWRGLRRQRREHPATQQRAKYPTAFNVTGLHYMVQTEDPIQVKSANITDVDLNDANSRDVLERTPLHYTTTEGYGAFTSALLQYQTDVNTRDLFERTPLHYACRQDQAFPALRLLGRGAALNIQARDGATPLHYAASRGHERLVKLLIEAGADTNILDLLGRSPLHIAASNGFEVTVRHLWQGANRDLRDHYGRTALHLAVEGLKIKVVQLLLDSEQKADIDAKDREGQTPLRLAIELDQSTASDDITQLLLNRGADIELRDRSTHTTPLKWAAEAGRELLVQWLIKKGANLNAEDNVDSSPLHAAACSGSLRISQQLLDNGAAVGQRNSQKKTPLHYAARRGHVAVVQCLLDKNATIDATDMFGRTPLWDATEGGHMDVVELLLRQGASTAGTDRDGVTLIYLAKKSNNVAIVDLISGRSGSVSNT</sequence>
<feature type="repeat" description="ANK" evidence="3">
    <location>
        <begin position="605"/>
        <end position="637"/>
    </location>
</feature>
<feature type="repeat" description="ANK" evidence="3">
    <location>
        <begin position="640"/>
        <end position="676"/>
    </location>
</feature>
<evidence type="ECO:0000256" key="3">
    <source>
        <dbReference type="PROSITE-ProRule" id="PRU00023"/>
    </source>
</evidence>
<evidence type="ECO:0000313" key="6">
    <source>
        <dbReference type="Proteomes" id="UP001583177"/>
    </source>
</evidence>